<name>A0A6G9YLY8_9NOCA</name>
<dbReference type="EMBL" id="CP046172">
    <property type="protein sequence ID" value="QIS14212.1"/>
    <property type="molecule type" value="Genomic_DNA"/>
</dbReference>
<dbReference type="Pfam" id="PF13193">
    <property type="entry name" value="AMP-binding_C"/>
    <property type="match status" value="1"/>
</dbReference>
<evidence type="ECO:0000259" key="3">
    <source>
        <dbReference type="Pfam" id="PF00501"/>
    </source>
</evidence>
<organism evidence="5 6">
    <name type="scientific">Nocardia arthritidis</name>
    <dbReference type="NCBI Taxonomy" id="228602"/>
    <lineage>
        <taxon>Bacteria</taxon>
        <taxon>Bacillati</taxon>
        <taxon>Actinomycetota</taxon>
        <taxon>Actinomycetes</taxon>
        <taxon>Mycobacteriales</taxon>
        <taxon>Nocardiaceae</taxon>
        <taxon>Nocardia</taxon>
    </lineage>
</organism>
<dbReference type="Gene3D" id="3.40.50.12780">
    <property type="entry name" value="N-terminal domain of ligase-like"/>
    <property type="match status" value="1"/>
</dbReference>
<dbReference type="CDD" id="cd05936">
    <property type="entry name" value="FC-FACS_FadD_like"/>
    <property type="match status" value="1"/>
</dbReference>
<dbReference type="Pfam" id="PF00501">
    <property type="entry name" value="AMP-binding"/>
    <property type="match status" value="1"/>
</dbReference>
<accession>A0A6G9YLY8</accession>
<dbReference type="InterPro" id="IPR025110">
    <property type="entry name" value="AMP-bd_C"/>
</dbReference>
<dbReference type="PROSITE" id="PS00455">
    <property type="entry name" value="AMP_BINDING"/>
    <property type="match status" value="1"/>
</dbReference>
<sequence length="524" mass="56189">MCGRRRGPPDPAAGVNELSSLVFRRENMPNVADRFRQHAASRPDGIAVRTASECITYGELARRSAAYGGMLRDAAVGVGDRVLLVAPTVPEFVVAYLGVQLIGAIAITVNTMATAPEIGYVLDDSGARMVVAWHDAQDAAQRAAAERSLPVRVLTPGTDAERPMIEPVSRHSTDTAVLLYTSGTTGKPKGVELTVGNLLESARVFADLFELTPEQRFGTGLPLFHVFGQTACLLPVLHAGCSLSVLSPFDPRALVDMIRAHRLTVVAGVPTMWNALLHNTDGYGRNEFASLRLALSGGAALPGEVIHAFSKRFGCTIIEGYGLTESASVATFNRPDDEQRVGSVGPALPGTAVEIRDPDGAALPAEAVGEVFLSGPTVMKGYWNRPEATADILADGWLRTGDLGRLDVDGHLHIVGRAKDLIIRGGYNVYPTEVEEVLYRHPDIVEVAVIGVPHDHYGEEVAAVVATAPGVHLDPEALRAWAKQQLSAYKVPHRFAFVDELPKGATGKILKRAIDREQLFREGT</sequence>
<feature type="domain" description="AMP-dependent synthetase/ligase" evidence="3">
    <location>
        <begin position="35"/>
        <end position="383"/>
    </location>
</feature>
<protein>
    <submittedName>
        <fullName evidence="5">AMP-binding protein</fullName>
    </submittedName>
</protein>
<dbReference type="PANTHER" id="PTHR43767">
    <property type="entry name" value="LONG-CHAIN-FATTY-ACID--COA LIGASE"/>
    <property type="match status" value="1"/>
</dbReference>
<evidence type="ECO:0000256" key="1">
    <source>
        <dbReference type="ARBA" id="ARBA00006432"/>
    </source>
</evidence>
<dbReference type="InterPro" id="IPR020845">
    <property type="entry name" value="AMP-binding_CS"/>
</dbReference>
<keyword evidence="2" id="KW-0436">Ligase</keyword>
<keyword evidence="6" id="KW-1185">Reference proteome</keyword>
<evidence type="ECO:0000256" key="2">
    <source>
        <dbReference type="ARBA" id="ARBA00022598"/>
    </source>
</evidence>
<evidence type="ECO:0000313" key="6">
    <source>
        <dbReference type="Proteomes" id="UP000503540"/>
    </source>
</evidence>
<dbReference type="FunFam" id="3.30.300.30:FF:000008">
    <property type="entry name" value="2,3-dihydroxybenzoate-AMP ligase"/>
    <property type="match status" value="1"/>
</dbReference>
<gene>
    <name evidence="5" type="ORF">F5544_31865</name>
</gene>
<dbReference type="PANTHER" id="PTHR43767:SF1">
    <property type="entry name" value="NONRIBOSOMAL PEPTIDE SYNTHASE PES1 (EUROFUNG)-RELATED"/>
    <property type="match status" value="1"/>
</dbReference>
<proteinExistence type="inferred from homology"/>
<dbReference type="GO" id="GO:0016878">
    <property type="term" value="F:acid-thiol ligase activity"/>
    <property type="evidence" value="ECO:0007669"/>
    <property type="project" value="UniProtKB-ARBA"/>
</dbReference>
<dbReference type="Proteomes" id="UP000503540">
    <property type="component" value="Chromosome"/>
</dbReference>
<dbReference type="InterPro" id="IPR045851">
    <property type="entry name" value="AMP-bd_C_sf"/>
</dbReference>
<dbReference type="InterPro" id="IPR000873">
    <property type="entry name" value="AMP-dep_synth/lig_dom"/>
</dbReference>
<dbReference type="InterPro" id="IPR042099">
    <property type="entry name" value="ANL_N_sf"/>
</dbReference>
<dbReference type="AlphaFoldDB" id="A0A6G9YLY8"/>
<dbReference type="Gene3D" id="3.30.300.30">
    <property type="match status" value="1"/>
</dbReference>
<dbReference type="KEGG" id="nah:F5544_31865"/>
<feature type="domain" description="AMP-binding enzyme C-terminal" evidence="4">
    <location>
        <begin position="433"/>
        <end position="508"/>
    </location>
</feature>
<evidence type="ECO:0000259" key="4">
    <source>
        <dbReference type="Pfam" id="PF13193"/>
    </source>
</evidence>
<dbReference type="SUPFAM" id="SSF56801">
    <property type="entry name" value="Acetyl-CoA synthetase-like"/>
    <property type="match status" value="1"/>
</dbReference>
<comment type="similarity">
    <text evidence="1">Belongs to the ATP-dependent AMP-binding enzyme family.</text>
</comment>
<reference evidence="5 6" key="1">
    <citation type="journal article" date="2019" name="ACS Chem. Biol.">
        <title>Identification and Mobilization of a Cryptic Antibiotic Biosynthesis Gene Locus from a Human-Pathogenic Nocardia Isolate.</title>
        <authorList>
            <person name="Herisse M."/>
            <person name="Ishida K."/>
            <person name="Porter J.L."/>
            <person name="Howden B."/>
            <person name="Hertweck C."/>
            <person name="Stinear T.P."/>
            <person name="Pidot S.J."/>
        </authorList>
    </citation>
    <scope>NUCLEOTIDE SEQUENCE [LARGE SCALE GENOMIC DNA]</scope>
    <source>
        <strain evidence="5 6">AUSMDU00012717</strain>
    </source>
</reference>
<dbReference type="InterPro" id="IPR050237">
    <property type="entry name" value="ATP-dep_AMP-bd_enzyme"/>
</dbReference>
<evidence type="ECO:0000313" key="5">
    <source>
        <dbReference type="EMBL" id="QIS14212.1"/>
    </source>
</evidence>